<reference evidence="1" key="1">
    <citation type="submission" date="2005-08" db="EMBL/GenBank/DDBJ databases">
        <title>Complete sequence of Chlorobium chlorochromatii CaD3.</title>
        <authorList>
            <person name="Copeland A."/>
            <person name="Lucas S."/>
            <person name="Lapidus A."/>
            <person name="Barry K."/>
            <person name="Detter J.C."/>
            <person name="Glavina T."/>
            <person name="Hammon N."/>
            <person name="Israni S."/>
            <person name="Pitluck S."/>
            <person name="Bryant D."/>
            <person name="Schmutz J."/>
            <person name="Larimer F."/>
            <person name="Land M."/>
            <person name="Kyrpides N."/>
            <person name="Ivanova N."/>
            <person name="Richardson P."/>
        </authorList>
    </citation>
    <scope>NUCLEOTIDE SEQUENCE [LARGE SCALE GENOMIC DNA]</scope>
    <source>
        <strain evidence="1">CaD3</strain>
    </source>
</reference>
<dbReference type="AlphaFoldDB" id="Q3AQX3"/>
<evidence type="ECO:0000313" key="1">
    <source>
        <dbReference type="EMBL" id="ABB28602.1"/>
    </source>
</evidence>
<sequence length="67" mass="7665">MNTIDPIVDEIRMYRKEHAALYGYNLHTIVEVLRKKEQESKRIFLNPGPKPLGIETSSTSVATMPHV</sequence>
<dbReference type="STRING" id="340177.Cag_1342"/>
<name>Q3AQX3_CHLCH</name>
<organism evidence="1">
    <name type="scientific">Chlorobium chlorochromatii (strain CaD3)</name>
    <dbReference type="NCBI Taxonomy" id="340177"/>
    <lineage>
        <taxon>Bacteria</taxon>
        <taxon>Pseudomonadati</taxon>
        <taxon>Chlorobiota</taxon>
        <taxon>Chlorobiia</taxon>
        <taxon>Chlorobiales</taxon>
        <taxon>Chlorobiaceae</taxon>
        <taxon>Chlorobium/Pelodictyon group</taxon>
        <taxon>Chlorobium</taxon>
    </lineage>
</organism>
<gene>
    <name evidence="1" type="ordered locus">Cag_1342</name>
</gene>
<proteinExistence type="predicted"/>
<dbReference type="EMBL" id="CP000108">
    <property type="protein sequence ID" value="ABB28602.1"/>
    <property type="molecule type" value="Genomic_DNA"/>
</dbReference>
<dbReference type="OrthoDB" id="490861at2"/>
<dbReference type="HOGENOM" id="CLU_200990_1_0_10"/>
<dbReference type="KEGG" id="cch:Cag_1342"/>
<protein>
    <submittedName>
        <fullName evidence="1">Uncharacterized protein</fullName>
    </submittedName>
</protein>
<accession>Q3AQX3</accession>